<protein>
    <submittedName>
        <fullName evidence="2">Uncharacterized protein</fullName>
    </submittedName>
</protein>
<evidence type="ECO:0000313" key="2">
    <source>
        <dbReference type="EMBL" id="TEA36618.1"/>
    </source>
</evidence>
<evidence type="ECO:0000313" key="3">
    <source>
        <dbReference type="Proteomes" id="UP000295264"/>
    </source>
</evidence>
<reference evidence="2 3" key="1">
    <citation type="journal article" date="2018" name="Genomics">
        <title>Molecular footprints of inshore aquatic adaptation in Indo-Pacific humpback dolphin (Sousa chinensis).</title>
        <authorList>
            <person name="Ming Y."/>
            <person name="Jian J."/>
            <person name="Yu F."/>
            <person name="Yu X."/>
            <person name="Wang J."/>
            <person name="Liu W."/>
        </authorList>
    </citation>
    <scope>NUCLEOTIDE SEQUENCE [LARGE SCALE GENOMIC DNA]</scope>
    <source>
        <strain evidence="2">MY-2018</strain>
        <tissue evidence="2">Skin</tissue>
    </source>
</reference>
<feature type="region of interest" description="Disordered" evidence="1">
    <location>
        <begin position="64"/>
        <end position="86"/>
    </location>
</feature>
<feature type="region of interest" description="Disordered" evidence="1">
    <location>
        <begin position="1"/>
        <end position="50"/>
    </location>
</feature>
<feature type="non-terminal residue" evidence="2">
    <location>
        <position position="86"/>
    </location>
</feature>
<proteinExistence type="predicted"/>
<evidence type="ECO:0000256" key="1">
    <source>
        <dbReference type="SAM" id="MobiDB-lite"/>
    </source>
</evidence>
<gene>
    <name evidence="2" type="ORF">DBR06_SOUSAS12210020</name>
</gene>
<organism evidence="2 3">
    <name type="scientific">Sousa chinensis</name>
    <name type="common">Indo-pacific humpbacked dolphin</name>
    <name type="synonym">Steno chinensis</name>
    <dbReference type="NCBI Taxonomy" id="103600"/>
    <lineage>
        <taxon>Eukaryota</taxon>
        <taxon>Metazoa</taxon>
        <taxon>Chordata</taxon>
        <taxon>Craniata</taxon>
        <taxon>Vertebrata</taxon>
        <taxon>Euteleostomi</taxon>
        <taxon>Mammalia</taxon>
        <taxon>Eutheria</taxon>
        <taxon>Laurasiatheria</taxon>
        <taxon>Artiodactyla</taxon>
        <taxon>Whippomorpha</taxon>
        <taxon>Cetacea</taxon>
        <taxon>Odontoceti</taxon>
        <taxon>Delphinidae</taxon>
        <taxon>Sousa</taxon>
    </lineage>
</organism>
<accession>A0A484GM90</accession>
<dbReference type="Proteomes" id="UP000295264">
    <property type="component" value="Unassembled WGS sequence"/>
</dbReference>
<sequence length="86" mass="9521">MRAAGGATGQRTGNLETKFRAPPPAQQTRRHAVPPSGPADPPPIHRRIADLPSYRVRHVWFLQRRRYEESGSTTPAGGRAQPREGE</sequence>
<dbReference type="AlphaFoldDB" id="A0A484GM90"/>
<feature type="compositionally biased region" description="Low complexity" evidence="1">
    <location>
        <begin position="1"/>
        <end position="13"/>
    </location>
</feature>
<keyword evidence="3" id="KW-1185">Reference proteome</keyword>
<comment type="caution">
    <text evidence="2">The sequence shown here is derived from an EMBL/GenBank/DDBJ whole genome shotgun (WGS) entry which is preliminary data.</text>
</comment>
<dbReference type="EMBL" id="QWLN02005979">
    <property type="protein sequence ID" value="TEA36618.1"/>
    <property type="molecule type" value="Genomic_DNA"/>
</dbReference>
<name>A0A484GM90_SOUCH</name>